<dbReference type="SMART" id="SM00320">
    <property type="entry name" value="WD40"/>
    <property type="match status" value="7"/>
</dbReference>
<dbReference type="AlphaFoldDB" id="A0A0K9P362"/>
<dbReference type="InterPro" id="IPR020472">
    <property type="entry name" value="WD40_PAC1"/>
</dbReference>
<dbReference type="InterPro" id="IPR001680">
    <property type="entry name" value="WD40_rpt"/>
</dbReference>
<dbReference type="OMA" id="GCIKLLR"/>
<proteinExistence type="predicted"/>
<dbReference type="SUPFAM" id="SSF56112">
    <property type="entry name" value="Protein kinase-like (PK-like)"/>
    <property type="match status" value="1"/>
</dbReference>
<feature type="repeat" description="WD" evidence="3">
    <location>
        <begin position="895"/>
        <end position="935"/>
    </location>
</feature>
<dbReference type="PANTHER" id="PTHR44218">
    <property type="entry name" value="PROTEIN SPA1-RELATED 2"/>
    <property type="match status" value="1"/>
</dbReference>
<dbReference type="OrthoDB" id="273771at2759"/>
<feature type="compositionally biased region" description="Basic and acidic residues" evidence="4">
    <location>
        <begin position="1"/>
        <end position="24"/>
    </location>
</feature>
<reference evidence="6" key="1">
    <citation type="journal article" date="2016" name="Nature">
        <title>The genome of the seagrass Zostera marina reveals angiosperm adaptation to the sea.</title>
        <authorList>
            <person name="Olsen J.L."/>
            <person name="Rouze P."/>
            <person name="Verhelst B."/>
            <person name="Lin Y.-C."/>
            <person name="Bayer T."/>
            <person name="Collen J."/>
            <person name="Dattolo E."/>
            <person name="De Paoli E."/>
            <person name="Dittami S."/>
            <person name="Maumus F."/>
            <person name="Michel G."/>
            <person name="Kersting A."/>
            <person name="Lauritano C."/>
            <person name="Lohaus R."/>
            <person name="Toepel M."/>
            <person name="Tonon T."/>
            <person name="Vanneste K."/>
            <person name="Amirebrahimi M."/>
            <person name="Brakel J."/>
            <person name="Bostroem C."/>
            <person name="Chovatia M."/>
            <person name="Grimwood J."/>
            <person name="Jenkins J.W."/>
            <person name="Jueterbock A."/>
            <person name="Mraz A."/>
            <person name="Stam W.T."/>
            <person name="Tice H."/>
            <person name="Bornberg-Bauer E."/>
            <person name="Green P.J."/>
            <person name="Pearson G.A."/>
            <person name="Procaccini G."/>
            <person name="Duarte C.M."/>
            <person name="Schmutz J."/>
            <person name="Reusch T.B.H."/>
            <person name="Van de Peer Y."/>
        </authorList>
    </citation>
    <scope>NUCLEOTIDE SEQUENCE [LARGE SCALE GENOMIC DNA]</scope>
    <source>
        <strain evidence="6">cv. Finnish</strain>
    </source>
</reference>
<evidence type="ECO:0000256" key="1">
    <source>
        <dbReference type="ARBA" id="ARBA00022574"/>
    </source>
</evidence>
<dbReference type="Gene3D" id="2.130.10.10">
    <property type="entry name" value="YVTN repeat-like/Quinoprotein amine dehydrogenase"/>
    <property type="match status" value="1"/>
</dbReference>
<accession>A0A0K9P362</accession>
<dbReference type="PROSITE" id="PS50082">
    <property type="entry name" value="WD_REPEATS_2"/>
    <property type="match status" value="3"/>
</dbReference>
<protein>
    <submittedName>
        <fullName evidence="5">Putative Ubiquitin ligase protein cop1</fullName>
    </submittedName>
</protein>
<keyword evidence="5" id="KW-0436">Ligase</keyword>
<dbReference type="InterPro" id="IPR015943">
    <property type="entry name" value="WD40/YVTN_repeat-like_dom_sf"/>
</dbReference>
<dbReference type="PROSITE" id="PS50294">
    <property type="entry name" value="WD_REPEATS_REGION"/>
    <property type="match status" value="1"/>
</dbReference>
<name>A0A0K9P362_ZOSMR</name>
<feature type="region of interest" description="Disordered" evidence="4">
    <location>
        <begin position="59"/>
        <end position="89"/>
    </location>
</feature>
<dbReference type="SUPFAM" id="SSF50978">
    <property type="entry name" value="WD40 repeat-like"/>
    <property type="match status" value="1"/>
</dbReference>
<dbReference type="InterPro" id="IPR019775">
    <property type="entry name" value="WD40_repeat_CS"/>
</dbReference>
<dbReference type="InterPro" id="IPR036322">
    <property type="entry name" value="WD40_repeat_dom_sf"/>
</dbReference>
<dbReference type="EMBL" id="LFYR01001237">
    <property type="protein sequence ID" value="KMZ63423.1"/>
    <property type="molecule type" value="Genomic_DNA"/>
</dbReference>
<dbReference type="PRINTS" id="PR00320">
    <property type="entry name" value="GPROTEINBRPT"/>
</dbReference>
<comment type="caution">
    <text evidence="5">The sequence shown here is derived from an EMBL/GenBank/DDBJ whole genome shotgun (WGS) entry which is preliminary data.</text>
</comment>
<feature type="region of interest" description="Disordered" evidence="4">
    <location>
        <begin position="1"/>
        <end position="30"/>
    </location>
</feature>
<evidence type="ECO:0000313" key="5">
    <source>
        <dbReference type="EMBL" id="KMZ63423.1"/>
    </source>
</evidence>
<keyword evidence="2" id="KW-0677">Repeat</keyword>
<sequence length="1034" mass="115311">MERTDELAENVERSSELAHLKEKGPSLQADHNNFMESTSLFISHDSNWQKKFSLQSSSDMTVGSLKGKDPVRYTNSDSGPNSLGTSDHLHTNISDGNILVKELMHDHPYNLNHASISPSLPGSSNTHGIPVNSTSSQNCYNLSGGITDAISKESETVTNKVDVKNSSFNHLDTRRSNSPDYNKTNVIDHSSGNDSPPILSSLRTKVLPASGFSQYLVRNTLKGKCVAYRHSGSYDTPKVALKSQNAEKNQNASTRVLPAIFHDNIGNTQSIDSQGFSLRHWLKPCVRKFKKAVRLQIFKKVVELVDSSHSKGVGLQQLRPSYLMLLLSKEIKYSGMFVSNAKTEQIDATSNQALDHHDLPIKRHLDQNNQKYGGLPTKCIKLSNDVKVEYAPLNLFEDHGSMKGDVSKGSNTQSYIGRNFTGFDYSDLPIVTRNPITDPMQWEEEWYISPEELNSSVSSLITSNIYSLGVLFFELLCHFESLEKRAAAMLELRQRILPSTFLSECPKEAAFCLWLLHPNPSARPNSREVMLCDLINGTNKVTHFDKPSVSFEEDTAEADILQHFLSTLKEKKEQQAKKLMGDIGCLTFDFAEVVKRHSSRVGHLSSGVEIPKNKNSDKIFHKEINNSGKISMPVMKDKRLLKNTTQLEKAYFSMRSKIEIPQNSLVDHTNKDVLGVSKSKLDGGDNSDRLGSFFDGLCKYARYNKFEVRGTLRNGDVLSSVNVICSLSFDRDEEYFAAAGVAKKIKIYEYASLLNDIVDIHYPVIEMTSKSNLTSVCWNSYIKNYLASTGYDGSIQLWNASSGQVFSQYKEHQRRAWSVDFSHAQPSKFASGSDDCTVKLWSINDKISTNTIRNVANVCCVQFSPYSTNLLAFGSSDYKIHLYDLRNTRFPWCTLAGHEKAVSYVKFVDSNTVVSASTDNTLKLWDLNNTSSTGFSIDACSLTFVGHTNEKNFVGLSVSNGYIACGSETNEVYAYYKSLQMPITSKKFGSIDPISGVETENDNGQFVSSVCWREKSNMVVAANSSGCIKLLQMV</sequence>
<dbReference type="PANTHER" id="PTHR44218:SF6">
    <property type="entry name" value="PROTEIN SUPPRESSOR OF PHYA-105 1"/>
    <property type="match status" value="1"/>
</dbReference>
<keyword evidence="1 3" id="KW-0853">WD repeat</keyword>
<dbReference type="GO" id="GO:0009640">
    <property type="term" value="P:photomorphogenesis"/>
    <property type="evidence" value="ECO:0007669"/>
    <property type="project" value="InterPro"/>
</dbReference>
<gene>
    <name evidence="5" type="ORF">ZOSMA_40G00540</name>
</gene>
<dbReference type="Gene3D" id="1.10.510.10">
    <property type="entry name" value="Transferase(Phosphotransferase) domain 1"/>
    <property type="match status" value="1"/>
</dbReference>
<keyword evidence="6" id="KW-1185">Reference proteome</keyword>
<dbReference type="GO" id="GO:0016874">
    <property type="term" value="F:ligase activity"/>
    <property type="evidence" value="ECO:0007669"/>
    <property type="project" value="UniProtKB-KW"/>
</dbReference>
<feature type="repeat" description="WD" evidence="3">
    <location>
        <begin position="809"/>
        <end position="851"/>
    </location>
</feature>
<evidence type="ECO:0000256" key="3">
    <source>
        <dbReference type="PROSITE-ProRule" id="PRU00221"/>
    </source>
</evidence>
<dbReference type="Proteomes" id="UP000036987">
    <property type="component" value="Unassembled WGS sequence"/>
</dbReference>
<dbReference type="PROSITE" id="PS00678">
    <property type="entry name" value="WD_REPEATS_1"/>
    <property type="match status" value="2"/>
</dbReference>
<evidence type="ECO:0000313" key="6">
    <source>
        <dbReference type="Proteomes" id="UP000036987"/>
    </source>
</evidence>
<dbReference type="Pfam" id="PF00400">
    <property type="entry name" value="WD40"/>
    <property type="match status" value="3"/>
</dbReference>
<organism evidence="5 6">
    <name type="scientific">Zostera marina</name>
    <name type="common">Eelgrass</name>
    <dbReference type="NCBI Taxonomy" id="29655"/>
    <lineage>
        <taxon>Eukaryota</taxon>
        <taxon>Viridiplantae</taxon>
        <taxon>Streptophyta</taxon>
        <taxon>Embryophyta</taxon>
        <taxon>Tracheophyta</taxon>
        <taxon>Spermatophyta</taxon>
        <taxon>Magnoliopsida</taxon>
        <taxon>Liliopsida</taxon>
        <taxon>Zosteraceae</taxon>
        <taxon>Zostera</taxon>
    </lineage>
</organism>
<evidence type="ECO:0000256" key="2">
    <source>
        <dbReference type="ARBA" id="ARBA00022737"/>
    </source>
</evidence>
<feature type="compositionally biased region" description="Polar residues" evidence="4">
    <location>
        <begin position="73"/>
        <end position="89"/>
    </location>
</feature>
<feature type="repeat" description="WD" evidence="3">
    <location>
        <begin position="766"/>
        <end position="808"/>
    </location>
</feature>
<dbReference type="InterPro" id="IPR044630">
    <property type="entry name" value="SPA1/2/3/4"/>
</dbReference>
<evidence type="ECO:0000256" key="4">
    <source>
        <dbReference type="SAM" id="MobiDB-lite"/>
    </source>
</evidence>
<dbReference type="InterPro" id="IPR011009">
    <property type="entry name" value="Kinase-like_dom_sf"/>
</dbReference>
<dbReference type="STRING" id="29655.A0A0K9P362"/>